<dbReference type="PANTHER" id="PTHR48021">
    <property type="match status" value="1"/>
</dbReference>
<gene>
    <name evidence="7" type="ORF">APLA_LOCUS16375</name>
</gene>
<feature type="transmembrane region" description="Helical" evidence="5">
    <location>
        <begin position="107"/>
        <end position="126"/>
    </location>
</feature>
<dbReference type="SUPFAM" id="SSF103473">
    <property type="entry name" value="MFS general substrate transporter"/>
    <property type="match status" value="1"/>
</dbReference>
<dbReference type="Proteomes" id="UP000494256">
    <property type="component" value="Unassembled WGS sequence"/>
</dbReference>
<dbReference type="PANTHER" id="PTHR48021:SF68">
    <property type="entry name" value="MAJOR FACILITATOR SUPERFAMILY (MFS) PROFILE DOMAIN-CONTAINING PROTEIN"/>
    <property type="match status" value="1"/>
</dbReference>
<evidence type="ECO:0000256" key="2">
    <source>
        <dbReference type="ARBA" id="ARBA00022692"/>
    </source>
</evidence>
<dbReference type="EMBL" id="CADEBD010000665">
    <property type="protein sequence ID" value="CAB3258756.1"/>
    <property type="molecule type" value="Genomic_DNA"/>
</dbReference>
<keyword evidence="4 5" id="KW-0472">Membrane</keyword>
<dbReference type="InterPro" id="IPR020846">
    <property type="entry name" value="MFS_dom"/>
</dbReference>
<dbReference type="AlphaFoldDB" id="A0A8S1BHH6"/>
<dbReference type="PROSITE" id="PS50850">
    <property type="entry name" value="MFS"/>
    <property type="match status" value="1"/>
</dbReference>
<dbReference type="InterPro" id="IPR036259">
    <property type="entry name" value="MFS_trans_sf"/>
</dbReference>
<evidence type="ECO:0000256" key="4">
    <source>
        <dbReference type="ARBA" id="ARBA00023136"/>
    </source>
</evidence>
<evidence type="ECO:0000313" key="8">
    <source>
        <dbReference type="Proteomes" id="UP000494256"/>
    </source>
</evidence>
<dbReference type="Pfam" id="PF00083">
    <property type="entry name" value="Sugar_tr"/>
    <property type="match status" value="1"/>
</dbReference>
<proteinExistence type="predicted"/>
<accession>A0A8S1BHH6</accession>
<evidence type="ECO:0000313" key="7">
    <source>
        <dbReference type="EMBL" id="CAB3258756.1"/>
    </source>
</evidence>
<feature type="transmembrane region" description="Helical" evidence="5">
    <location>
        <begin position="425"/>
        <end position="443"/>
    </location>
</feature>
<dbReference type="InterPro" id="IPR050549">
    <property type="entry name" value="MFS_Trehalose_Transporter"/>
</dbReference>
<evidence type="ECO:0000256" key="1">
    <source>
        <dbReference type="ARBA" id="ARBA00004141"/>
    </source>
</evidence>
<comment type="subcellular location">
    <subcellularLocation>
        <location evidence="1">Membrane</location>
        <topology evidence="1">Multi-pass membrane protein</topology>
    </subcellularLocation>
</comment>
<feature type="transmembrane region" description="Helical" evidence="5">
    <location>
        <begin position="322"/>
        <end position="344"/>
    </location>
</feature>
<feature type="transmembrane region" description="Helical" evidence="5">
    <location>
        <begin position="83"/>
        <end position="101"/>
    </location>
</feature>
<dbReference type="GO" id="GO:0016020">
    <property type="term" value="C:membrane"/>
    <property type="evidence" value="ECO:0007669"/>
    <property type="project" value="UniProtKB-SubCell"/>
</dbReference>
<dbReference type="InterPro" id="IPR005828">
    <property type="entry name" value="MFS_sugar_transport-like"/>
</dbReference>
<keyword evidence="2 5" id="KW-0812">Transmembrane</keyword>
<evidence type="ECO:0000256" key="3">
    <source>
        <dbReference type="ARBA" id="ARBA00022989"/>
    </source>
</evidence>
<dbReference type="Gene3D" id="1.20.1250.20">
    <property type="entry name" value="MFS general substrate transporter like domains"/>
    <property type="match status" value="1"/>
</dbReference>
<feature type="transmembrane region" description="Helical" evidence="5">
    <location>
        <begin position="356"/>
        <end position="381"/>
    </location>
</feature>
<feature type="transmembrane region" description="Helical" evidence="5">
    <location>
        <begin position="50"/>
        <end position="71"/>
    </location>
</feature>
<feature type="transmembrane region" description="Helical" evidence="5">
    <location>
        <begin position="295"/>
        <end position="315"/>
    </location>
</feature>
<comment type="caution">
    <text evidence="7">The sequence shown here is derived from an EMBL/GenBank/DDBJ whole genome shotgun (WGS) entry which is preliminary data.</text>
</comment>
<organism evidence="7 8">
    <name type="scientific">Arctia plantaginis</name>
    <name type="common">Wood tiger moth</name>
    <name type="synonym">Phalaena plantaginis</name>
    <dbReference type="NCBI Taxonomy" id="874455"/>
    <lineage>
        <taxon>Eukaryota</taxon>
        <taxon>Metazoa</taxon>
        <taxon>Ecdysozoa</taxon>
        <taxon>Arthropoda</taxon>
        <taxon>Hexapoda</taxon>
        <taxon>Insecta</taxon>
        <taxon>Pterygota</taxon>
        <taxon>Neoptera</taxon>
        <taxon>Endopterygota</taxon>
        <taxon>Lepidoptera</taxon>
        <taxon>Glossata</taxon>
        <taxon>Ditrysia</taxon>
        <taxon>Noctuoidea</taxon>
        <taxon>Erebidae</taxon>
        <taxon>Arctiinae</taxon>
        <taxon>Arctia</taxon>
    </lineage>
</organism>
<keyword evidence="3 5" id="KW-1133">Transmembrane helix</keyword>
<reference evidence="7 8" key="1">
    <citation type="submission" date="2020-04" db="EMBL/GenBank/DDBJ databases">
        <authorList>
            <person name="Wallbank WR R."/>
            <person name="Pardo Diaz C."/>
            <person name="Kozak K."/>
            <person name="Martin S."/>
            <person name="Jiggins C."/>
            <person name="Moest M."/>
            <person name="Warren A I."/>
            <person name="Byers J.R.P. K."/>
            <person name="Montejo-Kovacevich G."/>
            <person name="Yen C E."/>
        </authorList>
    </citation>
    <scope>NUCLEOTIDE SEQUENCE [LARGE SCALE GENOMIC DNA]</scope>
</reference>
<evidence type="ECO:0000256" key="5">
    <source>
        <dbReference type="SAM" id="Phobius"/>
    </source>
</evidence>
<feature type="transmembrane region" description="Helical" evidence="5">
    <location>
        <begin position="393"/>
        <end position="419"/>
    </location>
</feature>
<feature type="transmembrane region" description="Helical" evidence="5">
    <location>
        <begin position="9"/>
        <end position="30"/>
    </location>
</feature>
<feature type="transmembrane region" description="Helical" evidence="5">
    <location>
        <begin position="138"/>
        <end position="156"/>
    </location>
</feature>
<name>A0A8S1BHH6_ARCPL</name>
<sequence length="480" mass="52706">MVAPFFRQAWAVFAVLSNMIGQGMLLSFTSSLLPGLAEPESAIKADLHTASWLASSCGVAGIPGFLISSFLMDVYGRKLTHQLVILPGLVGWLAICFAQNIPTIIIGRVLGGITAGATVSLGAIVIGEFSNPKYRGVFLNLKTAAVCFGGMVVHIFTRFFTWRTIAALAVVPHVVAILITCTWPESPAWLASKGEFEKSEKAFFWLRENNQVSHKELQELIRAQKERLSIPKVEKSLNGKVRDFFAKFTQKDFLKPVSIILVSTALLETSGRHIFPAYALQIIGEVTGNKTQSFYYTLAIDLIITTSAVCSSILVKMMKRRTLLFSTGFAAFVAIMAVCTYLALGASDIIPNDKPWIAIGLFVVYFILVNLGCTPIPLALLGEVFPLAHRGAGSSIVGIFISLGVMIGLQVTPYMLLYLKVYGTFFIYGSALGVSLLTLFFILPETKDKTLQEIENYFNYGVYEIEEKDDDVKVTEKMIK</sequence>
<feature type="domain" description="Major facilitator superfamily (MFS) profile" evidence="6">
    <location>
        <begin position="11"/>
        <end position="447"/>
    </location>
</feature>
<dbReference type="GO" id="GO:0022857">
    <property type="term" value="F:transmembrane transporter activity"/>
    <property type="evidence" value="ECO:0007669"/>
    <property type="project" value="InterPro"/>
</dbReference>
<protein>
    <recommendedName>
        <fullName evidence="6">Major facilitator superfamily (MFS) profile domain-containing protein</fullName>
    </recommendedName>
</protein>
<evidence type="ECO:0000259" key="6">
    <source>
        <dbReference type="PROSITE" id="PS50850"/>
    </source>
</evidence>
<dbReference type="OrthoDB" id="19653at2759"/>